<evidence type="ECO:0000256" key="8">
    <source>
        <dbReference type="ARBA" id="ARBA00037841"/>
    </source>
</evidence>
<dbReference type="AlphaFoldDB" id="A0A0D2KBC8"/>
<evidence type="ECO:0000256" key="13">
    <source>
        <dbReference type="SAM" id="MobiDB-lite"/>
    </source>
</evidence>
<evidence type="ECO:0000256" key="5">
    <source>
        <dbReference type="ARBA" id="ARBA00023069"/>
    </source>
</evidence>
<keyword evidence="3" id="KW-0282">Flagellum</keyword>
<feature type="domain" description="Dynein regulatory complex protein 1/2 N-terminal" evidence="14">
    <location>
        <begin position="40"/>
        <end position="139"/>
    </location>
</feature>
<accession>A0A0D2KBC8</accession>
<evidence type="ECO:0000256" key="9">
    <source>
        <dbReference type="ARBA" id="ARBA00038424"/>
    </source>
</evidence>
<evidence type="ECO:0000256" key="7">
    <source>
        <dbReference type="ARBA" id="ARBA00023273"/>
    </source>
</evidence>
<evidence type="ECO:0000256" key="12">
    <source>
        <dbReference type="SAM" id="Coils"/>
    </source>
</evidence>
<gene>
    <name evidence="16" type="ORF">MNEG_0447</name>
</gene>
<evidence type="ECO:0000256" key="10">
    <source>
        <dbReference type="ARBA" id="ARBA00040899"/>
    </source>
</evidence>
<dbReference type="EMBL" id="KK100254">
    <property type="protein sequence ID" value="KIZ07513.1"/>
    <property type="molecule type" value="Genomic_DNA"/>
</dbReference>
<comment type="similarity">
    <text evidence="9">Belongs to the DRC2 family.</text>
</comment>
<name>A0A0D2KBC8_9CHLO</name>
<dbReference type="InterPro" id="IPR029440">
    <property type="entry name" value="DRC1_C"/>
</dbReference>
<dbReference type="Pfam" id="PF14775">
    <property type="entry name" value="NYD-SP28_assoc"/>
    <property type="match status" value="1"/>
</dbReference>
<evidence type="ECO:0000256" key="1">
    <source>
        <dbReference type="ARBA" id="ARBA00004611"/>
    </source>
</evidence>
<evidence type="ECO:0000256" key="11">
    <source>
        <dbReference type="ARBA" id="ARBA00045865"/>
    </source>
</evidence>
<keyword evidence="6" id="KW-0206">Cytoskeleton</keyword>
<dbReference type="STRING" id="145388.A0A0D2KBC8"/>
<sequence length="570" mass="62290">MAKKKASGKGGKAETAEERAARLEMESLASEERQRREAVRPESGREITRVALRQRQEREQRYAHINGIKIHNQWRKIMRLSKARAGWGAAAVEELRKHIEVLSQNHEREVDRKDALVQMLDHDLEEAEEQYQQAVRAHLVTMDQLLGLQHARMAALDQRYAEGLRALQEEFERERVAATAGHARQRKEMQDVGSAMATGFTEAEAEARQEYESAREEIKNRNSEEYNILKIQLEGIIEELEGHFEAAHKAYLDSTEHRTKACKGLQASDAQAARVIEQRMRKLAKLQEDIHQWRAKIASSGREQQQAERLKSLSVASAAATAELQRKLSKAEAVLKLAEVCRRLETEQEKVLPFWSLDEAVPVAATALTSSIVSGGSGGGGGDGEGAERGLAAAETGNEGAAHDQGGQVGQGQQDEEEGRALALAGGRPSIGSCGGGSGGHGGRGRVSAVGLDDEGNEVEEWDYLNRFFKRFNKALLDRAAIDREQARLAKENEDLRQLLKSFLDGISVNDAVINNPANPLLVVNQRLQLTLAERRKGGAAAAGRGAGGSGGSAGLVIQGQQQGVQVAGR</sequence>
<evidence type="ECO:0000256" key="3">
    <source>
        <dbReference type="ARBA" id="ARBA00022846"/>
    </source>
</evidence>
<evidence type="ECO:0000259" key="14">
    <source>
        <dbReference type="Pfam" id="PF14772"/>
    </source>
</evidence>
<feature type="compositionally biased region" description="Gly residues" evidence="13">
    <location>
        <begin position="433"/>
        <end position="442"/>
    </location>
</feature>
<organism evidence="16 17">
    <name type="scientific">Monoraphidium neglectum</name>
    <dbReference type="NCBI Taxonomy" id="145388"/>
    <lineage>
        <taxon>Eukaryota</taxon>
        <taxon>Viridiplantae</taxon>
        <taxon>Chlorophyta</taxon>
        <taxon>core chlorophytes</taxon>
        <taxon>Chlorophyceae</taxon>
        <taxon>CS clade</taxon>
        <taxon>Sphaeropleales</taxon>
        <taxon>Selenastraceae</taxon>
        <taxon>Monoraphidium</taxon>
    </lineage>
</organism>
<comment type="subcellular location">
    <subcellularLocation>
        <location evidence="1">Cytoplasm</location>
        <location evidence="1">Cytoskeleton</location>
        <location evidence="1">Flagellum axoneme</location>
    </subcellularLocation>
    <subcellularLocation>
        <location evidence="8">Cytoplasm</location>
        <location evidence="8">Cytoskeleton</location>
        <location evidence="8">Flagellum basal body</location>
    </subcellularLocation>
</comment>
<feature type="compositionally biased region" description="Basic and acidic residues" evidence="13">
    <location>
        <begin position="11"/>
        <end position="43"/>
    </location>
</feature>
<dbReference type="InterPro" id="IPR039750">
    <property type="entry name" value="DRC1/DRC2"/>
</dbReference>
<dbReference type="RefSeq" id="XP_013906532.1">
    <property type="nucleotide sequence ID" value="XM_014051078.1"/>
</dbReference>
<dbReference type="GO" id="GO:0060285">
    <property type="term" value="P:cilium-dependent cell motility"/>
    <property type="evidence" value="ECO:0007669"/>
    <property type="project" value="TreeGrafter"/>
</dbReference>
<dbReference type="Pfam" id="PF14772">
    <property type="entry name" value="NYD-SP28"/>
    <property type="match status" value="1"/>
</dbReference>
<dbReference type="GeneID" id="25726565"/>
<keyword evidence="5" id="KW-0969">Cilium</keyword>
<evidence type="ECO:0000259" key="15">
    <source>
        <dbReference type="Pfam" id="PF14775"/>
    </source>
</evidence>
<dbReference type="KEGG" id="mng:MNEG_0447"/>
<feature type="region of interest" description="Disordered" evidence="13">
    <location>
        <begin position="1"/>
        <end position="43"/>
    </location>
</feature>
<comment type="function">
    <text evidence="11">Component of the nexin-dynein regulatory complex (N-DRC), a key regulator of ciliary/flagellar motility which maintains the alignment and integrity of the distal axoneme and regulates microtubule sliding in motile axonemes. Plays a critical role in the assembly of N-DRC and also stabilizes the assembly of multiple inner dynein arms and radial spokes. Coassembles with DRC1 to form a central scaffold needed for assembly of the N-DRC and its attachment to the outer doublet microtubules.</text>
</comment>
<feature type="region of interest" description="Disordered" evidence="13">
    <location>
        <begin position="371"/>
        <end position="418"/>
    </location>
</feature>
<evidence type="ECO:0000313" key="16">
    <source>
        <dbReference type="EMBL" id="KIZ07513.1"/>
    </source>
</evidence>
<feature type="coiled-coil region" evidence="12">
    <location>
        <begin position="276"/>
        <end position="303"/>
    </location>
</feature>
<dbReference type="PANTHER" id="PTHR21625:SF0">
    <property type="entry name" value="DYNEIN REGULATORY COMPLEX SUBUNIT 2"/>
    <property type="match status" value="1"/>
</dbReference>
<keyword evidence="4 12" id="KW-0175">Coiled coil</keyword>
<evidence type="ECO:0000256" key="4">
    <source>
        <dbReference type="ARBA" id="ARBA00023054"/>
    </source>
</evidence>
<dbReference type="InterPro" id="IPR039505">
    <property type="entry name" value="DRC1/2_N"/>
</dbReference>
<dbReference type="PANTHER" id="PTHR21625">
    <property type="entry name" value="NYD-SP28 PROTEIN"/>
    <property type="match status" value="1"/>
</dbReference>
<evidence type="ECO:0000313" key="17">
    <source>
        <dbReference type="Proteomes" id="UP000054498"/>
    </source>
</evidence>
<dbReference type="GO" id="GO:0005858">
    <property type="term" value="C:axonemal dynein complex"/>
    <property type="evidence" value="ECO:0007669"/>
    <property type="project" value="InterPro"/>
</dbReference>
<dbReference type="Proteomes" id="UP000054498">
    <property type="component" value="Unassembled WGS sequence"/>
</dbReference>
<keyword evidence="7" id="KW-0966">Cell projection</keyword>
<feature type="coiled-coil region" evidence="12">
    <location>
        <begin position="92"/>
        <end position="137"/>
    </location>
</feature>
<feature type="compositionally biased region" description="Gly residues" evidence="13">
    <location>
        <begin position="375"/>
        <end position="384"/>
    </location>
</feature>
<feature type="region of interest" description="Disordered" evidence="13">
    <location>
        <begin position="426"/>
        <end position="445"/>
    </location>
</feature>
<dbReference type="GO" id="GO:0003352">
    <property type="term" value="P:regulation of cilium movement"/>
    <property type="evidence" value="ECO:0007669"/>
    <property type="project" value="TreeGrafter"/>
</dbReference>
<feature type="domain" description="Dynein regulatory complex protein 1 C-terminal" evidence="15">
    <location>
        <begin position="459"/>
        <end position="504"/>
    </location>
</feature>
<protein>
    <recommendedName>
        <fullName evidence="10">Dynein regulatory complex subunit 2</fullName>
    </recommendedName>
</protein>
<dbReference type="GO" id="GO:0070286">
    <property type="term" value="P:axonemal dynein complex assembly"/>
    <property type="evidence" value="ECO:0007669"/>
    <property type="project" value="InterPro"/>
</dbReference>
<reference evidence="16 17" key="1">
    <citation type="journal article" date="2013" name="BMC Genomics">
        <title>Reconstruction of the lipid metabolism for the microalga Monoraphidium neglectum from its genome sequence reveals characteristics suitable for biofuel production.</title>
        <authorList>
            <person name="Bogen C."/>
            <person name="Al-Dilaimi A."/>
            <person name="Albersmeier A."/>
            <person name="Wichmann J."/>
            <person name="Grundmann M."/>
            <person name="Rupp O."/>
            <person name="Lauersen K.J."/>
            <person name="Blifernez-Klassen O."/>
            <person name="Kalinowski J."/>
            <person name="Goesmann A."/>
            <person name="Mussgnug J.H."/>
            <person name="Kruse O."/>
        </authorList>
    </citation>
    <scope>NUCLEOTIDE SEQUENCE [LARGE SCALE GENOMIC DNA]</scope>
    <source>
        <strain evidence="16 17">SAG 48.87</strain>
    </source>
</reference>
<proteinExistence type="inferred from homology"/>
<dbReference type="OrthoDB" id="7760980at2759"/>
<keyword evidence="17" id="KW-1185">Reference proteome</keyword>
<keyword evidence="2" id="KW-0963">Cytoplasm</keyword>
<evidence type="ECO:0000256" key="6">
    <source>
        <dbReference type="ARBA" id="ARBA00023212"/>
    </source>
</evidence>
<evidence type="ECO:0000256" key="2">
    <source>
        <dbReference type="ARBA" id="ARBA00022490"/>
    </source>
</evidence>